<evidence type="ECO:0000256" key="2">
    <source>
        <dbReference type="ARBA" id="ARBA00004922"/>
    </source>
</evidence>
<keyword evidence="11" id="KW-0325">Glycoprotein</keyword>
<keyword evidence="8 12" id="KW-1133">Transmembrane helix</keyword>
<accession>A0A9N9RI37</accession>
<reference evidence="15" key="2">
    <citation type="submission" date="2022-10" db="EMBL/GenBank/DDBJ databases">
        <authorList>
            <consortium name="ENA_rothamsted_submissions"/>
            <consortium name="culmorum"/>
            <person name="King R."/>
        </authorList>
    </citation>
    <scope>NUCLEOTIDE SEQUENCE</scope>
</reference>
<keyword evidence="5 12" id="KW-0808">Transferase</keyword>
<dbReference type="OrthoDB" id="427096at2759"/>
<dbReference type="GO" id="GO:0008417">
    <property type="term" value="F:fucosyltransferase activity"/>
    <property type="evidence" value="ECO:0007669"/>
    <property type="project" value="InterPro"/>
</dbReference>
<dbReference type="Pfam" id="PF00852">
    <property type="entry name" value="Glyco_transf_10"/>
    <property type="match status" value="1"/>
</dbReference>
<keyword evidence="4 12" id="KW-0328">Glycosyltransferase</keyword>
<feature type="transmembrane region" description="Helical" evidence="12">
    <location>
        <begin position="20"/>
        <end position="37"/>
    </location>
</feature>
<evidence type="ECO:0000256" key="6">
    <source>
        <dbReference type="ARBA" id="ARBA00022692"/>
    </source>
</evidence>
<feature type="domain" description="Fucosyltransferase N-terminal" evidence="14">
    <location>
        <begin position="71"/>
        <end position="186"/>
    </location>
</feature>
<comment type="pathway">
    <text evidence="2">Protein modification; protein glycosylation.</text>
</comment>
<dbReference type="InterPro" id="IPR055270">
    <property type="entry name" value="Glyco_tran_10_C"/>
</dbReference>
<evidence type="ECO:0000256" key="11">
    <source>
        <dbReference type="ARBA" id="ARBA00023180"/>
    </source>
</evidence>
<dbReference type="Proteomes" id="UP001153620">
    <property type="component" value="Chromosome 1"/>
</dbReference>
<dbReference type="EC" id="2.4.1.-" evidence="12"/>
<evidence type="ECO:0000256" key="12">
    <source>
        <dbReference type="RuleBase" id="RU003832"/>
    </source>
</evidence>
<dbReference type="SUPFAM" id="SSF53756">
    <property type="entry name" value="UDP-Glycosyltransferase/glycogen phosphorylase"/>
    <property type="match status" value="1"/>
</dbReference>
<dbReference type="InterPro" id="IPR031481">
    <property type="entry name" value="Glyco_tran_10_N"/>
</dbReference>
<dbReference type="PANTHER" id="PTHR48438:SF1">
    <property type="entry name" value="ALPHA-(1,3)-FUCOSYLTRANSFERASE C-RELATED"/>
    <property type="match status" value="1"/>
</dbReference>
<evidence type="ECO:0000259" key="13">
    <source>
        <dbReference type="Pfam" id="PF00852"/>
    </source>
</evidence>
<evidence type="ECO:0000256" key="5">
    <source>
        <dbReference type="ARBA" id="ARBA00022679"/>
    </source>
</evidence>
<evidence type="ECO:0000259" key="14">
    <source>
        <dbReference type="Pfam" id="PF17039"/>
    </source>
</evidence>
<evidence type="ECO:0000256" key="3">
    <source>
        <dbReference type="ARBA" id="ARBA00008919"/>
    </source>
</evidence>
<reference evidence="15" key="1">
    <citation type="submission" date="2022-01" db="EMBL/GenBank/DDBJ databases">
        <authorList>
            <person name="King R."/>
        </authorList>
    </citation>
    <scope>NUCLEOTIDE SEQUENCE</scope>
</reference>
<dbReference type="EMBL" id="OU895877">
    <property type="protein sequence ID" value="CAG9797209.1"/>
    <property type="molecule type" value="Genomic_DNA"/>
</dbReference>
<organism evidence="15 16">
    <name type="scientific">Chironomus riparius</name>
    <dbReference type="NCBI Taxonomy" id="315576"/>
    <lineage>
        <taxon>Eukaryota</taxon>
        <taxon>Metazoa</taxon>
        <taxon>Ecdysozoa</taxon>
        <taxon>Arthropoda</taxon>
        <taxon>Hexapoda</taxon>
        <taxon>Insecta</taxon>
        <taxon>Pterygota</taxon>
        <taxon>Neoptera</taxon>
        <taxon>Endopterygota</taxon>
        <taxon>Diptera</taxon>
        <taxon>Nematocera</taxon>
        <taxon>Chironomoidea</taxon>
        <taxon>Chironomidae</taxon>
        <taxon>Chironominae</taxon>
        <taxon>Chironomus</taxon>
    </lineage>
</organism>
<evidence type="ECO:0000256" key="7">
    <source>
        <dbReference type="ARBA" id="ARBA00022968"/>
    </source>
</evidence>
<evidence type="ECO:0000256" key="1">
    <source>
        <dbReference type="ARBA" id="ARBA00004447"/>
    </source>
</evidence>
<proteinExistence type="inferred from homology"/>
<evidence type="ECO:0000256" key="10">
    <source>
        <dbReference type="ARBA" id="ARBA00023136"/>
    </source>
</evidence>
<dbReference type="PANTHER" id="PTHR48438">
    <property type="entry name" value="ALPHA-(1,3)-FUCOSYLTRANSFERASE C-RELATED"/>
    <property type="match status" value="1"/>
</dbReference>
<dbReference type="Gene3D" id="3.40.50.11660">
    <property type="entry name" value="Glycosyl transferase family 10, C-terminal domain"/>
    <property type="match status" value="1"/>
</dbReference>
<gene>
    <name evidence="15" type="ORF">CHIRRI_LOCUS209</name>
</gene>
<evidence type="ECO:0000256" key="9">
    <source>
        <dbReference type="ARBA" id="ARBA00023034"/>
    </source>
</evidence>
<keyword evidence="9 12" id="KW-0333">Golgi apparatus</keyword>
<comment type="subcellular location">
    <subcellularLocation>
        <location evidence="1 12">Golgi apparatus</location>
        <location evidence="1 12">Golgi stack membrane</location>
        <topology evidence="1 12">Single-pass type II membrane protein</topology>
    </subcellularLocation>
</comment>
<keyword evidence="6 12" id="KW-0812">Transmembrane</keyword>
<comment type="similarity">
    <text evidence="3 12">Belongs to the glycosyltransferase 10 family.</text>
</comment>
<evidence type="ECO:0000256" key="4">
    <source>
        <dbReference type="ARBA" id="ARBA00022676"/>
    </source>
</evidence>
<dbReference type="GO" id="GO:0032580">
    <property type="term" value="C:Golgi cisterna membrane"/>
    <property type="evidence" value="ECO:0007669"/>
    <property type="project" value="UniProtKB-SubCell"/>
</dbReference>
<dbReference type="InterPro" id="IPR001503">
    <property type="entry name" value="Glyco_trans_10"/>
</dbReference>
<dbReference type="Pfam" id="PF17039">
    <property type="entry name" value="Glyco_tran_10_N"/>
    <property type="match status" value="1"/>
</dbReference>
<dbReference type="InterPro" id="IPR038577">
    <property type="entry name" value="GT10-like_C_sf"/>
</dbReference>
<keyword evidence="16" id="KW-1185">Reference proteome</keyword>
<dbReference type="AlphaFoldDB" id="A0A9N9RI37"/>
<evidence type="ECO:0000256" key="8">
    <source>
        <dbReference type="ARBA" id="ARBA00022989"/>
    </source>
</evidence>
<keyword evidence="7" id="KW-0735">Signal-anchor</keyword>
<dbReference type="FunFam" id="3.40.50.11660:FF:000006">
    <property type="entry name" value="Alpha-(1,3)-fucosyltransferase C"/>
    <property type="match status" value="1"/>
</dbReference>
<sequence>MYISRRFLMTALKSRQNIFTVVYVSVILFFLYYRFVLNEYKVTSLTLKKYIMRHHDASVIQHMNEEQLQVKNILFWTKFWNKTSWYLGSDEAGKELLESLNCPVTNCFFTHNRTYLSNVTQYDAILFHGAQYLKDQSPNERASDQLYVFANLESPYLTVENLTRYKNFYNLTMTYRFDSDIPWFYGRIVEKSTSEIIAPSMNPTWKEPESNFYDPEMHKIVLRKKTAMAWFASNCKSASKREDLVNKLQKFIDVDIYGKCGKLHCEKNSMLCYDMLTTNYSFYLSFENSICRDYITEKLYRPLTEYIIPIVFNSGKMSLYAPPNSYIDANDFDSIEHLVAHLKFLMSNPKEYVKYFWWKKYYDVVIDPASFKIGFCDLCMKLNNPEFMEQKHMYPDIHSWWVDGMC</sequence>
<feature type="domain" description="Fucosyltransferase C-terminal" evidence="13">
    <location>
        <begin position="223"/>
        <end position="400"/>
    </location>
</feature>
<evidence type="ECO:0000313" key="16">
    <source>
        <dbReference type="Proteomes" id="UP001153620"/>
    </source>
</evidence>
<evidence type="ECO:0000313" key="15">
    <source>
        <dbReference type="EMBL" id="CAG9797209.1"/>
    </source>
</evidence>
<keyword evidence="10 12" id="KW-0472">Membrane</keyword>
<name>A0A9N9RI37_9DIPT</name>
<protein>
    <recommendedName>
        <fullName evidence="12">Fucosyltransferase</fullName>
        <ecNumber evidence="12">2.4.1.-</ecNumber>
    </recommendedName>
</protein>